<dbReference type="PATRIC" id="fig|396597.7.peg.3475"/>
<evidence type="ECO:0000313" key="2">
    <source>
        <dbReference type="Proteomes" id="UP000004814"/>
    </source>
</evidence>
<dbReference type="InterPro" id="IPR050708">
    <property type="entry name" value="T6SS_VgrG/RHS"/>
</dbReference>
<protein>
    <submittedName>
        <fullName evidence="1">YD repeat protein</fullName>
    </submittedName>
</protein>
<dbReference type="NCBIfam" id="TIGR01643">
    <property type="entry name" value="YD_repeat_2x"/>
    <property type="match status" value="2"/>
</dbReference>
<name>B1T967_9BURK</name>
<dbReference type="Proteomes" id="UP000004814">
    <property type="component" value="Unassembled WGS sequence"/>
</dbReference>
<sequence>MSTVPFTQAFNFSSATQGGVDPRTGLFMPNFPLGTVFGNNTLGPALALALRYSPLLIGNPFQLGNGMSLGLTTYDRTNRMLVLGSGERFKTDDVGGTAAPTIRQQKLDTVRLATSGNKIILTFRSGERQTLSEQGGNIYVPERIESPLGYMLNLAWKPGADSRQLTAITDAQGSTVCSLTYGADVVNIVLWPNTGEISSFNLSLSKGYLTKITSTSVSANLGWTLGYEADPLIQIDGQAPLKQIVSPTMLEESVQYKAGVMKFDTGTGLGALPAVIRYQQNPKFGQPIQTTTYEYSSQSDVSPRNYFGYGAALPESHHPDDDNLYNLLAPYDYWAIETREGDQTRGVAARSIERHYNKYHLLISETEREVGSPQTIKWEAQYYADTGDSFKNQPTIFQLPQTQTVTWNDGAGKPRTETTNFEYEPFGNLERHAAHDGTVTVYEYYPANNATPDCPAEPNGFTQLIRSRTVVPYVDYIHQNAPSLKTEWKYQRLDVRKGSTLSWAVLPLQVTHSADGAKLSTETFAYLVNVDGDEHGHIRAQTTTVHSHGADYPSTQTFTFTPAQTKLEHGITRSLARQLTTTVEAEPGNKKNTQKLSVSTSLTLSALTGRLLVETNALGNQTTYAYDALGRLTSRTAHPDTPAYSAKEAWTYTPASADGTMPTQVEYKDIFGNLSRISGDGLARVIREESKDSDGTLGWQTVQAYGYDLFGRNAWSATTEVLRPQDQAGVTRLSYTLRRKWDAWGTLREQTGQENRLAEYQIIDPIALTATSWTEGHDKLATAKRIVILDPRNRLPIKELQLAYDAETHAWDSEKSPDCLSRQQVWDGANQLRKVIDENNHVTQYDYDVYGRITATTLPDGTIIHRQYAPFSSAPLVVLISLQAKGKKESEAVVLGAQKFDGFGRLVEMTNGDRISSFKYASDAAQQPSEVTQPDGANTRYTTDVRLYEAPTEIITTRTGSPTISQSFTYNFRTGQMQRATEKGSGENKWTNLPSGRLETEGQNILSGGECQASYEYSLGGALQQSTSIDGNVQKLEYSTAATTIGQMVKLSESGLSAELKTYDGLQQLVEWTATDGNGNTLKTAREFDSFGRESLRTFTHNARDTRTVEQKWYPNSQLKQRTQTHKGETICTEAFVYDERDRLVGYTASGEQLPLDPYGNAFTAQTFVFDPLDNIVECKTTLKNGEINTAQRHHEYKDPCQLSMITNSLTAYGYPAKIHLRYDDAGRLTRDDAGRALTYDASGRLASIEGNEGKSEYGYDAMDRMVWQRVEQDSTIHRMYYQGDSLANEWIGKSGQKQDMSEDRIVQPIYVASCNVAQRQSDAGKPSTMLACVDAQNRILSATIGDQIQEYSYTPYGYCTPIPSGKKS</sequence>
<dbReference type="InterPro" id="IPR031325">
    <property type="entry name" value="RHS_repeat"/>
</dbReference>
<dbReference type="EMBL" id="ABLK01000159">
    <property type="protein sequence ID" value="EDT39884.1"/>
    <property type="molecule type" value="Genomic_DNA"/>
</dbReference>
<dbReference type="Pfam" id="PF05593">
    <property type="entry name" value="RHS_repeat"/>
    <property type="match status" value="3"/>
</dbReference>
<gene>
    <name evidence="1" type="ORF">BamMEX5DRAFT_4333</name>
</gene>
<organism evidence="1 2">
    <name type="scientific">Burkholderia ambifaria MEX-5</name>
    <dbReference type="NCBI Taxonomy" id="396597"/>
    <lineage>
        <taxon>Bacteria</taxon>
        <taxon>Pseudomonadati</taxon>
        <taxon>Pseudomonadota</taxon>
        <taxon>Betaproteobacteria</taxon>
        <taxon>Burkholderiales</taxon>
        <taxon>Burkholderiaceae</taxon>
        <taxon>Burkholderia</taxon>
        <taxon>Burkholderia cepacia complex</taxon>
    </lineage>
</organism>
<evidence type="ECO:0000313" key="1">
    <source>
        <dbReference type="EMBL" id="EDT39884.1"/>
    </source>
</evidence>
<reference evidence="1 2" key="1">
    <citation type="submission" date="2008-03" db="EMBL/GenBank/DDBJ databases">
        <title>Sequencing of the draft genome and assembly of Burkholderia ambifaria MEX-5.</title>
        <authorList>
            <consortium name="US DOE Joint Genome Institute (JGI-PGF)"/>
            <person name="Copeland A."/>
            <person name="Lucas S."/>
            <person name="Lapidus A."/>
            <person name="Glavina del Rio T."/>
            <person name="Dalin E."/>
            <person name="Tice H."/>
            <person name="Bruce D."/>
            <person name="Goodwin L."/>
            <person name="Pitluck S."/>
            <person name="Larimer F."/>
            <person name="Land M.L."/>
            <person name="Hauser L."/>
            <person name="Tiedje J."/>
            <person name="Richardson P."/>
        </authorList>
    </citation>
    <scope>NUCLEOTIDE SEQUENCE [LARGE SCALE GENOMIC DNA]</scope>
    <source>
        <strain evidence="1 2">MEX-5</strain>
    </source>
</reference>
<dbReference type="Gene3D" id="2.180.10.10">
    <property type="entry name" value="RHS repeat-associated core"/>
    <property type="match status" value="2"/>
</dbReference>
<accession>B1T967</accession>
<comment type="caution">
    <text evidence="1">The sequence shown here is derived from an EMBL/GenBank/DDBJ whole genome shotgun (WGS) entry which is preliminary data.</text>
</comment>
<dbReference type="RefSeq" id="WP_006760160.1">
    <property type="nucleotide sequence ID" value="NZ_ABLK01000159.1"/>
</dbReference>
<dbReference type="PANTHER" id="PTHR32305">
    <property type="match status" value="1"/>
</dbReference>
<proteinExistence type="predicted"/>
<dbReference type="InterPro" id="IPR006530">
    <property type="entry name" value="YD"/>
</dbReference>
<dbReference type="PANTHER" id="PTHR32305:SF15">
    <property type="entry name" value="PROTEIN RHSA-RELATED"/>
    <property type="match status" value="1"/>
</dbReference>